<evidence type="ECO:0000256" key="5">
    <source>
        <dbReference type="ARBA" id="ARBA00023136"/>
    </source>
</evidence>
<dbReference type="PROSITE" id="PS50835">
    <property type="entry name" value="IG_LIKE"/>
    <property type="match status" value="1"/>
</dbReference>
<evidence type="ECO:0000256" key="2">
    <source>
        <dbReference type="ARBA" id="ARBA00022692"/>
    </source>
</evidence>
<protein>
    <submittedName>
        <fullName evidence="9">Paired immunoglobin like type 2 receptor alpha</fullName>
    </submittedName>
</protein>
<dbReference type="Gene3D" id="2.60.40.10">
    <property type="entry name" value="Immunoglobulins"/>
    <property type="match status" value="1"/>
</dbReference>
<dbReference type="PANTHER" id="PTHR15549:SF26">
    <property type="entry name" value="AXIAL BUDDING PATTERN PROTEIN 2-RELATED"/>
    <property type="match status" value="1"/>
</dbReference>
<dbReference type="InterPro" id="IPR013783">
    <property type="entry name" value="Ig-like_fold"/>
</dbReference>
<keyword evidence="5 7" id="KW-0472">Membrane</keyword>
<sequence>MPLVQVPDGLGSPSLSLLVASESLPLPLLDHWAQPKARFHSGMNQQKQLSAPEGGSIRIPFSFDYPWDSGRVSNVKISWRWKHFHGDFIYNITPPFIHNNFKNRLLLNWEEGMKKGSLQISNLRREDEGSYFCRVEMITEKYGEQKWQSIQGTELTITHTQTTTLGSTTTAATTTATTAGLGTSENQRHSGSWPLSTEATVGIAGAVLVIAIVGLILCLWWKKRKGLQTKARTPARGSFQNLEEKYENIGNKGKSRHHGSCSPPGPSFLPTPLPTHLPSASSSLPCLTHLPQTTSPLEPLPISLPCLPAHLTPDIFTFSSATDKPQAGPKCKQLRLGLKYYREVWRRWGGRNRGTVVWAGHSA</sequence>
<evidence type="ECO:0000256" key="1">
    <source>
        <dbReference type="ARBA" id="ARBA00004479"/>
    </source>
</evidence>
<dbReference type="Pfam" id="PF07686">
    <property type="entry name" value="V-set"/>
    <property type="match status" value="1"/>
</dbReference>
<reference evidence="9 10" key="1">
    <citation type="submission" date="2017-08" db="EMBL/GenBank/DDBJ databases">
        <title>USMARCv1.0.</title>
        <authorList>
            <person name="Hannum G.I."/>
            <person name="Koren S."/>
            <person name="Schroeder S.G."/>
            <person name="Chin S.C."/>
            <person name="Nonneman D.J."/>
            <person name="Becker S.A."/>
            <person name="Rosen B.D."/>
            <person name="Bickhart D.M."/>
            <person name="Putnam N.H."/>
            <person name="Green R.E."/>
            <person name="Tuggle C.K."/>
            <person name="Liu H."/>
            <person name="Rohrer G.A."/>
            <person name="Warr A."/>
            <person name="Hall R."/>
            <person name="Kim K."/>
            <person name="Hume D.A."/>
            <person name="Talbot R."/>
            <person name="Chow W."/>
            <person name="Howe K."/>
            <person name="Schwartz A.S."/>
            <person name="Watson M."/>
            <person name="Archibald A.L."/>
            <person name="Phillippy A.M."/>
            <person name="Smith T.P.L."/>
        </authorList>
    </citation>
    <scope>NUCLEOTIDE SEQUENCE [LARGE SCALE GENOMIC DNA]</scope>
</reference>
<dbReference type="AlphaFoldDB" id="A0A4X1UCP9"/>
<dbReference type="InterPro" id="IPR036179">
    <property type="entry name" value="Ig-like_dom_sf"/>
</dbReference>
<reference evidence="9" key="2">
    <citation type="submission" date="2025-08" db="UniProtKB">
        <authorList>
            <consortium name="Ensembl"/>
        </authorList>
    </citation>
    <scope>IDENTIFICATION</scope>
</reference>
<dbReference type="InterPro" id="IPR007110">
    <property type="entry name" value="Ig-like_dom"/>
</dbReference>
<evidence type="ECO:0000313" key="9">
    <source>
        <dbReference type="Ensembl" id="ENSSSCP00070026083.1"/>
    </source>
</evidence>
<dbReference type="FunFam" id="2.60.40.10:FF:000753">
    <property type="entry name" value="Paired immunoglobulin-like type 2 receptor alpha"/>
    <property type="match status" value="1"/>
</dbReference>
<dbReference type="InterPro" id="IPR013106">
    <property type="entry name" value="Ig_V-set"/>
</dbReference>
<dbReference type="Proteomes" id="UP000314985">
    <property type="component" value="Chromosome 3"/>
</dbReference>
<accession>A0A4X1UCP9</accession>
<evidence type="ECO:0000256" key="4">
    <source>
        <dbReference type="ARBA" id="ARBA00022989"/>
    </source>
</evidence>
<dbReference type="InterPro" id="IPR003599">
    <property type="entry name" value="Ig_sub"/>
</dbReference>
<dbReference type="Ensembl" id="ENSSSCT00070031285.1">
    <property type="protein sequence ID" value="ENSSSCP00070026083.1"/>
    <property type="gene ID" value="ENSSSCG00070015916.1"/>
</dbReference>
<keyword evidence="3" id="KW-0732">Signal</keyword>
<keyword evidence="4 7" id="KW-1133">Transmembrane helix</keyword>
<keyword evidence="2 7" id="KW-0812">Transmembrane</keyword>
<proteinExistence type="predicted"/>
<dbReference type="InterPro" id="IPR051694">
    <property type="entry name" value="Immunoregulatory_rcpt-like"/>
</dbReference>
<evidence type="ECO:0000256" key="6">
    <source>
        <dbReference type="ARBA" id="ARBA00023180"/>
    </source>
</evidence>
<evidence type="ECO:0000256" key="7">
    <source>
        <dbReference type="SAM" id="Phobius"/>
    </source>
</evidence>
<comment type="subcellular location">
    <subcellularLocation>
        <location evidence="1">Membrane</location>
        <topology evidence="1">Single-pass type I membrane protein</topology>
    </subcellularLocation>
</comment>
<feature type="transmembrane region" description="Helical" evidence="7">
    <location>
        <begin position="199"/>
        <end position="221"/>
    </location>
</feature>
<keyword evidence="6" id="KW-0325">Glycoprotein</keyword>
<evidence type="ECO:0000259" key="8">
    <source>
        <dbReference type="PROSITE" id="PS50835"/>
    </source>
</evidence>
<organism evidence="9 10">
    <name type="scientific">Sus scrofa</name>
    <name type="common">Pig</name>
    <dbReference type="NCBI Taxonomy" id="9823"/>
    <lineage>
        <taxon>Eukaryota</taxon>
        <taxon>Metazoa</taxon>
        <taxon>Chordata</taxon>
        <taxon>Craniata</taxon>
        <taxon>Vertebrata</taxon>
        <taxon>Euteleostomi</taxon>
        <taxon>Mammalia</taxon>
        <taxon>Eutheria</taxon>
        <taxon>Laurasiatheria</taxon>
        <taxon>Artiodactyla</taxon>
        <taxon>Suina</taxon>
        <taxon>Suidae</taxon>
        <taxon>Sus</taxon>
    </lineage>
</organism>
<dbReference type="GO" id="GO:0005886">
    <property type="term" value="C:plasma membrane"/>
    <property type="evidence" value="ECO:0007669"/>
    <property type="project" value="UniProtKB-ARBA"/>
</dbReference>
<dbReference type="SMART" id="SM00409">
    <property type="entry name" value="IG"/>
    <property type="match status" value="1"/>
</dbReference>
<dbReference type="SUPFAM" id="SSF48726">
    <property type="entry name" value="Immunoglobulin"/>
    <property type="match status" value="1"/>
</dbReference>
<evidence type="ECO:0000313" key="10">
    <source>
        <dbReference type="Proteomes" id="UP000314985"/>
    </source>
</evidence>
<dbReference type="PANTHER" id="PTHR15549">
    <property type="entry name" value="PAIRED IMMUNOGLOBULIN-LIKE TYPE 2 RECEPTOR"/>
    <property type="match status" value="1"/>
</dbReference>
<name>A0A4X1UCP9_PIG</name>
<evidence type="ECO:0000256" key="3">
    <source>
        <dbReference type="ARBA" id="ARBA00022729"/>
    </source>
</evidence>
<feature type="domain" description="Ig-like" evidence="8">
    <location>
        <begin position="35"/>
        <end position="151"/>
    </location>
</feature>